<evidence type="ECO:0000256" key="2">
    <source>
        <dbReference type="ARBA" id="ARBA00022448"/>
    </source>
</evidence>
<keyword evidence="10" id="KW-1185">Reference proteome</keyword>
<evidence type="ECO:0000256" key="6">
    <source>
        <dbReference type="ARBA" id="ARBA00023136"/>
    </source>
</evidence>
<dbReference type="GO" id="GO:0055085">
    <property type="term" value="P:transmembrane transport"/>
    <property type="evidence" value="ECO:0007669"/>
    <property type="project" value="InterPro"/>
</dbReference>
<reference evidence="9 10" key="1">
    <citation type="submission" date="2015-09" db="EMBL/GenBank/DDBJ databases">
        <title>Draft genome sequence of Kouleothrix aurantiaca JCM 19913.</title>
        <authorList>
            <person name="Hemp J."/>
        </authorList>
    </citation>
    <scope>NUCLEOTIDE SEQUENCE [LARGE SCALE GENOMIC DNA]</scope>
    <source>
        <strain evidence="9 10">COM-B</strain>
    </source>
</reference>
<comment type="subcellular location">
    <subcellularLocation>
        <location evidence="1 7">Cell membrane</location>
        <topology evidence="1 7">Multi-pass membrane protein</topology>
    </subcellularLocation>
</comment>
<dbReference type="CDD" id="cd06261">
    <property type="entry name" value="TM_PBP2"/>
    <property type="match status" value="1"/>
</dbReference>
<evidence type="ECO:0000256" key="7">
    <source>
        <dbReference type="RuleBase" id="RU363032"/>
    </source>
</evidence>
<name>A0A0P9DQ38_9CHLR</name>
<dbReference type="Gene3D" id="1.10.3720.10">
    <property type="entry name" value="MetI-like"/>
    <property type="match status" value="1"/>
</dbReference>
<dbReference type="GO" id="GO:0005886">
    <property type="term" value="C:plasma membrane"/>
    <property type="evidence" value="ECO:0007669"/>
    <property type="project" value="UniProtKB-SubCell"/>
</dbReference>
<evidence type="ECO:0000256" key="3">
    <source>
        <dbReference type="ARBA" id="ARBA00022475"/>
    </source>
</evidence>
<feature type="transmembrane region" description="Helical" evidence="7">
    <location>
        <begin position="111"/>
        <end position="130"/>
    </location>
</feature>
<dbReference type="PROSITE" id="PS50928">
    <property type="entry name" value="ABC_TM1"/>
    <property type="match status" value="1"/>
</dbReference>
<dbReference type="PANTHER" id="PTHR43744">
    <property type="entry name" value="ABC TRANSPORTER PERMEASE PROTEIN MG189-RELATED-RELATED"/>
    <property type="match status" value="1"/>
</dbReference>
<proteinExistence type="inferred from homology"/>
<protein>
    <submittedName>
        <fullName evidence="9">Sugar ABC transporter permease</fullName>
    </submittedName>
</protein>
<accession>A0A0P9DQ38</accession>
<dbReference type="EMBL" id="LJCR01000600">
    <property type="protein sequence ID" value="KPV52272.1"/>
    <property type="molecule type" value="Genomic_DNA"/>
</dbReference>
<evidence type="ECO:0000256" key="1">
    <source>
        <dbReference type="ARBA" id="ARBA00004651"/>
    </source>
</evidence>
<evidence type="ECO:0000259" key="8">
    <source>
        <dbReference type="PROSITE" id="PS50928"/>
    </source>
</evidence>
<feature type="transmembrane region" description="Helical" evidence="7">
    <location>
        <begin position="244"/>
        <end position="263"/>
    </location>
</feature>
<comment type="caution">
    <text evidence="9">The sequence shown here is derived from an EMBL/GenBank/DDBJ whole genome shotgun (WGS) entry which is preliminary data.</text>
</comment>
<dbReference type="Proteomes" id="UP000050509">
    <property type="component" value="Unassembled WGS sequence"/>
</dbReference>
<comment type="similarity">
    <text evidence="7">Belongs to the binding-protein-dependent transport system permease family.</text>
</comment>
<feature type="transmembrane region" description="Helical" evidence="7">
    <location>
        <begin position="142"/>
        <end position="163"/>
    </location>
</feature>
<dbReference type="InterPro" id="IPR035906">
    <property type="entry name" value="MetI-like_sf"/>
</dbReference>
<gene>
    <name evidence="9" type="ORF">SE17_16470</name>
</gene>
<dbReference type="Pfam" id="PF00528">
    <property type="entry name" value="BPD_transp_1"/>
    <property type="match status" value="1"/>
</dbReference>
<organism evidence="9 10">
    <name type="scientific">Kouleothrix aurantiaca</name>
    <dbReference type="NCBI Taxonomy" id="186479"/>
    <lineage>
        <taxon>Bacteria</taxon>
        <taxon>Bacillati</taxon>
        <taxon>Chloroflexota</taxon>
        <taxon>Chloroflexia</taxon>
        <taxon>Chloroflexales</taxon>
        <taxon>Roseiflexineae</taxon>
        <taxon>Roseiflexaceae</taxon>
        <taxon>Kouleothrix</taxon>
    </lineage>
</organism>
<feature type="transmembrane region" description="Helical" evidence="7">
    <location>
        <begin position="78"/>
        <end position="99"/>
    </location>
</feature>
<dbReference type="SUPFAM" id="SSF161098">
    <property type="entry name" value="MetI-like"/>
    <property type="match status" value="1"/>
</dbReference>
<keyword evidence="5 7" id="KW-1133">Transmembrane helix</keyword>
<feature type="transmembrane region" description="Helical" evidence="7">
    <location>
        <begin position="184"/>
        <end position="209"/>
    </location>
</feature>
<evidence type="ECO:0000313" key="9">
    <source>
        <dbReference type="EMBL" id="KPV52272.1"/>
    </source>
</evidence>
<sequence length="279" mass="31103">MTGQIIQRPYERWLAYAFLLITGLIMAFPFIYMLMSSLKSSSEVVQVPPRLFPENLQIGNYLEVISIVPLGTQLLNTVIVTGGVVLGWVITSVLAGYAFARLEFPGRDTLFFLYLGTLMVPFAVIIVPMFKIMVAFSWVNRLTALIIPWIFTAYGTFLLRQFFMGIPKDLEEAAMIDGASRWGILFRVVLPLARPAMATLATFGFLYAWNSFLWPLIIISDPSRKVVSQGLIDLQALYAVRVDLIMAGSVLAVLPTLTIFLLAQRYFIEGVATTGLAGR</sequence>
<dbReference type="PATRIC" id="fig|186479.3.peg.9266"/>
<dbReference type="AlphaFoldDB" id="A0A0P9DQ38"/>
<keyword evidence="3" id="KW-1003">Cell membrane</keyword>
<dbReference type="InterPro" id="IPR000515">
    <property type="entry name" value="MetI-like"/>
</dbReference>
<keyword evidence="6 7" id="KW-0472">Membrane</keyword>
<evidence type="ECO:0000256" key="5">
    <source>
        <dbReference type="ARBA" id="ARBA00022989"/>
    </source>
</evidence>
<evidence type="ECO:0000313" key="10">
    <source>
        <dbReference type="Proteomes" id="UP000050509"/>
    </source>
</evidence>
<evidence type="ECO:0000256" key="4">
    <source>
        <dbReference type="ARBA" id="ARBA00022692"/>
    </source>
</evidence>
<feature type="transmembrane region" description="Helical" evidence="7">
    <location>
        <begin position="13"/>
        <end position="35"/>
    </location>
</feature>
<keyword evidence="4 7" id="KW-0812">Transmembrane</keyword>
<keyword evidence="2 7" id="KW-0813">Transport</keyword>
<feature type="domain" description="ABC transmembrane type-1" evidence="8">
    <location>
        <begin position="74"/>
        <end position="263"/>
    </location>
</feature>
<dbReference type="PANTHER" id="PTHR43744:SF12">
    <property type="entry name" value="ABC TRANSPORTER PERMEASE PROTEIN MG189-RELATED"/>
    <property type="match status" value="1"/>
</dbReference>